<organism evidence="1 2">
    <name type="scientific">Cyclobacterium jeungdonense</name>
    <dbReference type="NCBI Taxonomy" id="708087"/>
    <lineage>
        <taxon>Bacteria</taxon>
        <taxon>Pseudomonadati</taxon>
        <taxon>Bacteroidota</taxon>
        <taxon>Cytophagia</taxon>
        <taxon>Cytophagales</taxon>
        <taxon>Cyclobacteriaceae</taxon>
        <taxon>Cyclobacterium</taxon>
    </lineage>
</organism>
<gene>
    <name evidence="1" type="ORF">QWZ15_16440</name>
</gene>
<name>A0ABT8C9E8_9BACT</name>
<dbReference type="EMBL" id="JAUFQS010000026">
    <property type="protein sequence ID" value="MDN3689424.1"/>
    <property type="molecule type" value="Genomic_DNA"/>
</dbReference>
<accession>A0ABT8C9E8</accession>
<dbReference type="RefSeq" id="WP_163386312.1">
    <property type="nucleotide sequence ID" value="NZ_JAUFQS010000026.1"/>
</dbReference>
<sequence length="143" mass="16260">MNLKPFRLIVVFFALLFSCESGENENQALKDRVISVHDEVMPEIGNLKSVQNKLREKADSIKLEGAPSASENYGESLEAAAQSCEAAYDGMFVWMRQFKTEYEDMTEEETKAYLEEQLKKVEQVRDDIKTALSVSDSLLNVRI</sequence>
<keyword evidence="2" id="KW-1185">Reference proteome</keyword>
<proteinExistence type="predicted"/>
<reference evidence="2" key="1">
    <citation type="journal article" date="2019" name="Int. J. Syst. Evol. Microbiol.">
        <title>The Global Catalogue of Microorganisms (GCM) 10K type strain sequencing project: providing services to taxonomists for standard genome sequencing and annotation.</title>
        <authorList>
            <consortium name="The Broad Institute Genomics Platform"/>
            <consortium name="The Broad Institute Genome Sequencing Center for Infectious Disease"/>
            <person name="Wu L."/>
            <person name="Ma J."/>
        </authorList>
    </citation>
    <scope>NUCLEOTIDE SEQUENCE [LARGE SCALE GENOMIC DNA]</scope>
    <source>
        <strain evidence="2">CECT 7706</strain>
    </source>
</reference>
<dbReference type="Proteomes" id="UP001236663">
    <property type="component" value="Unassembled WGS sequence"/>
</dbReference>
<evidence type="ECO:0000313" key="2">
    <source>
        <dbReference type="Proteomes" id="UP001236663"/>
    </source>
</evidence>
<comment type="caution">
    <text evidence="1">The sequence shown here is derived from an EMBL/GenBank/DDBJ whole genome shotgun (WGS) entry which is preliminary data.</text>
</comment>
<protein>
    <submittedName>
        <fullName evidence="1">Uncharacterized protein</fullName>
    </submittedName>
</protein>
<dbReference type="PROSITE" id="PS51257">
    <property type="entry name" value="PROKAR_LIPOPROTEIN"/>
    <property type="match status" value="1"/>
</dbReference>
<evidence type="ECO:0000313" key="1">
    <source>
        <dbReference type="EMBL" id="MDN3689424.1"/>
    </source>
</evidence>